<proteinExistence type="predicted"/>
<dbReference type="SMART" id="SM00225">
    <property type="entry name" value="BTB"/>
    <property type="match status" value="1"/>
</dbReference>
<feature type="domain" description="BTB" evidence="1">
    <location>
        <begin position="35"/>
        <end position="108"/>
    </location>
</feature>
<protein>
    <recommendedName>
        <fullName evidence="1">BTB domain-containing protein</fullName>
    </recommendedName>
</protein>
<dbReference type="OMA" id="YHMLSAT"/>
<dbReference type="CDD" id="cd18186">
    <property type="entry name" value="BTB_POZ_ZBTB_KLHL-like"/>
    <property type="match status" value="1"/>
</dbReference>
<dbReference type="VEuPathDB" id="FungiDB:SCHCODRAFT_02745347"/>
<dbReference type="SUPFAM" id="SSF54695">
    <property type="entry name" value="POZ domain"/>
    <property type="match status" value="1"/>
</dbReference>
<dbReference type="Gene3D" id="3.30.710.10">
    <property type="entry name" value="Potassium Channel Kv1.1, Chain A"/>
    <property type="match status" value="1"/>
</dbReference>
<name>D8PZF2_SCHCM</name>
<evidence type="ECO:0000313" key="3">
    <source>
        <dbReference type="Proteomes" id="UP000007431"/>
    </source>
</evidence>
<dbReference type="OrthoDB" id="3217871at2759"/>
<dbReference type="eggNOG" id="ENOG502R17C">
    <property type="taxonomic scope" value="Eukaryota"/>
</dbReference>
<keyword evidence="3" id="KW-1185">Reference proteome</keyword>
<dbReference type="KEGG" id="scm:SCHCO_02745347"/>
<gene>
    <name evidence="2" type="ORF">SCHCODRAFT_106717</name>
</gene>
<sequence length="326" mass="37160">MNTPPDLDSRPAKRARTEDESEPVVCCEELWYDDGNLVLQAERTQFRVHRSILCKQSIVFRDMKEASCTSAAGSANVDGCPVVELQDSAEAIRYMLRCMYDTGILERPPTNTEILLALRMGHKYLISTLFEYAASYMHRLFPSHLADYEADGSLFSSADRDPFEFLAIARSTGLETVIPALCLSYLRDLDPGDLAKSVKDHTLSPEDGFMLLFARNKILDCTLLYCFKWALDQHRHPRCVSVAACDQECLVFRDRVSDETYLEAAIDLEHGFLAPWDDLALQVKLCPACKRKAERMHEEGRGKFWKDLPSFFGLKPWEELHDFAIE</sequence>
<organism evidence="3">
    <name type="scientific">Schizophyllum commune (strain H4-8 / FGSC 9210)</name>
    <name type="common">Split gill fungus</name>
    <dbReference type="NCBI Taxonomy" id="578458"/>
    <lineage>
        <taxon>Eukaryota</taxon>
        <taxon>Fungi</taxon>
        <taxon>Dikarya</taxon>
        <taxon>Basidiomycota</taxon>
        <taxon>Agaricomycotina</taxon>
        <taxon>Agaricomycetes</taxon>
        <taxon>Agaricomycetidae</taxon>
        <taxon>Agaricales</taxon>
        <taxon>Schizophyllaceae</taxon>
        <taxon>Schizophyllum</taxon>
    </lineage>
</organism>
<reference evidence="2 3" key="1">
    <citation type="journal article" date="2010" name="Nat. Biotechnol.">
        <title>Genome sequence of the model mushroom Schizophyllum commune.</title>
        <authorList>
            <person name="Ohm R.A."/>
            <person name="de Jong J.F."/>
            <person name="Lugones L.G."/>
            <person name="Aerts A."/>
            <person name="Kothe E."/>
            <person name="Stajich J.E."/>
            <person name="de Vries R.P."/>
            <person name="Record E."/>
            <person name="Levasseur A."/>
            <person name="Baker S.E."/>
            <person name="Bartholomew K.A."/>
            <person name="Coutinho P.M."/>
            <person name="Erdmann S."/>
            <person name="Fowler T.J."/>
            <person name="Gathman A.C."/>
            <person name="Lombard V."/>
            <person name="Henrissat B."/>
            <person name="Knabe N."/>
            <person name="Kuees U."/>
            <person name="Lilly W.W."/>
            <person name="Lindquist E."/>
            <person name="Lucas S."/>
            <person name="Magnuson J.K."/>
            <person name="Piumi F."/>
            <person name="Raudaskoski M."/>
            <person name="Salamov A."/>
            <person name="Schmutz J."/>
            <person name="Schwarze F.W.M.R."/>
            <person name="vanKuyk P.A."/>
            <person name="Horton J.S."/>
            <person name="Grigoriev I.V."/>
            <person name="Woesten H.A.B."/>
        </authorList>
    </citation>
    <scope>NUCLEOTIDE SEQUENCE [LARGE SCALE GENOMIC DNA]</scope>
    <source>
        <strain evidence="3">H4-8 / FGSC 9210</strain>
    </source>
</reference>
<evidence type="ECO:0000313" key="2">
    <source>
        <dbReference type="EMBL" id="EFI98853.1"/>
    </source>
</evidence>
<dbReference type="InterPro" id="IPR000210">
    <property type="entry name" value="BTB/POZ_dom"/>
</dbReference>
<evidence type="ECO:0000259" key="1">
    <source>
        <dbReference type="PROSITE" id="PS50097"/>
    </source>
</evidence>
<dbReference type="PROSITE" id="PS50097">
    <property type="entry name" value="BTB"/>
    <property type="match status" value="1"/>
</dbReference>
<dbReference type="HOGENOM" id="CLU_033082_3_2_1"/>
<dbReference type="Proteomes" id="UP000007431">
    <property type="component" value="Unassembled WGS sequence"/>
</dbReference>
<dbReference type="GeneID" id="9586318"/>
<dbReference type="InParanoid" id="D8PZF2"/>
<dbReference type="AlphaFoldDB" id="D8PZF2"/>
<dbReference type="EMBL" id="GL377304">
    <property type="protein sequence ID" value="EFI98853.1"/>
    <property type="molecule type" value="Genomic_DNA"/>
</dbReference>
<feature type="non-terminal residue" evidence="2">
    <location>
        <position position="326"/>
    </location>
</feature>
<dbReference type="Pfam" id="PF00651">
    <property type="entry name" value="BTB"/>
    <property type="match status" value="1"/>
</dbReference>
<dbReference type="RefSeq" id="XP_003033756.1">
    <property type="nucleotide sequence ID" value="XM_003033710.1"/>
</dbReference>
<accession>D8PZF2</accession>
<dbReference type="InterPro" id="IPR011333">
    <property type="entry name" value="SKP1/BTB/POZ_sf"/>
</dbReference>